<dbReference type="SUPFAM" id="SSF48452">
    <property type="entry name" value="TPR-like"/>
    <property type="match status" value="1"/>
</dbReference>
<feature type="transmembrane region" description="Helical" evidence="1">
    <location>
        <begin position="365"/>
        <end position="385"/>
    </location>
</feature>
<evidence type="ECO:0000259" key="2">
    <source>
        <dbReference type="PROSITE" id="PS01124"/>
    </source>
</evidence>
<name>A0A831VRN4_9FLAO</name>
<gene>
    <name evidence="3" type="ORF">ENH87_09165</name>
</gene>
<protein>
    <recommendedName>
        <fullName evidence="2">HTH araC/xylS-type domain-containing protein</fullName>
    </recommendedName>
</protein>
<feature type="domain" description="HTH araC/xylS-type" evidence="2">
    <location>
        <begin position="440"/>
        <end position="536"/>
    </location>
</feature>
<sequence length="543" mass="62713">MIRIPILTYMLITFSLHVSGQTDTLKDIPSPRIMNLIYQQKDSSDAVTLSNYLTRKGRLEKDSSAVSWGHYGNYLYRHYPKNLPFLDSLIYTTKGLNNTEEIFGLIAAGDYYFIDNNDFTTALTFYLKARQLSIETKNEYFVRLTTSALASIKFLGGDFSESLALYHQYAPLGPEDRLGLYFNIANCHYALKNIDSLSYFTTLGIRESLLEKDTPHYESFLRLNGVSQYMQGNYKRALDSLEKSRNLSVDTIDLSSSYYYTALAQEAIGNYDSAIYYLKEISSLDQEPEIYFPEIKNVYYRLYGHAKKNDQSDAQLAYLEKFMEADSILEIKSKGLVSQIDKDYNLPLVVERRNQLRAAQTSKEYLTSAFIALSALFITSIIFFIRRFIQQKKRLKEAIGNPARYLSKVDSPKTVVDLKGNTLSFELIKHFDSFFHRFELEKQFLEPSISLQELSSAADTNTSYLSHYLNIHKGGYSNYINSLRSQYAFTDMPKNPKILIFTLDHIAKLYGFSSLRAFNRAFSKFLKIMPRDYLSQIKQRKRP</sequence>
<dbReference type="Gene3D" id="1.25.40.10">
    <property type="entry name" value="Tetratricopeptide repeat domain"/>
    <property type="match status" value="2"/>
</dbReference>
<comment type="caution">
    <text evidence="3">The sequence shown here is derived from an EMBL/GenBank/DDBJ whole genome shotgun (WGS) entry which is preliminary data.</text>
</comment>
<dbReference type="GO" id="GO:0043565">
    <property type="term" value="F:sequence-specific DNA binding"/>
    <property type="evidence" value="ECO:0007669"/>
    <property type="project" value="InterPro"/>
</dbReference>
<keyword evidence="1" id="KW-0812">Transmembrane</keyword>
<dbReference type="PROSITE" id="PS01124">
    <property type="entry name" value="HTH_ARAC_FAMILY_2"/>
    <property type="match status" value="1"/>
</dbReference>
<dbReference type="Proteomes" id="UP000886191">
    <property type="component" value="Unassembled WGS sequence"/>
</dbReference>
<dbReference type="Gene3D" id="1.10.10.60">
    <property type="entry name" value="Homeodomain-like"/>
    <property type="match status" value="1"/>
</dbReference>
<evidence type="ECO:0000313" key="3">
    <source>
        <dbReference type="EMBL" id="HEA21077.1"/>
    </source>
</evidence>
<dbReference type="EMBL" id="DRGL01000030">
    <property type="protein sequence ID" value="HEA21077.1"/>
    <property type="molecule type" value="Genomic_DNA"/>
</dbReference>
<proteinExistence type="predicted"/>
<dbReference type="AlphaFoldDB" id="A0A831VRN4"/>
<dbReference type="SMART" id="SM00342">
    <property type="entry name" value="HTH_ARAC"/>
    <property type="match status" value="1"/>
</dbReference>
<keyword evidence="1" id="KW-1133">Transmembrane helix</keyword>
<accession>A0A831VRN4</accession>
<dbReference type="GO" id="GO:0003700">
    <property type="term" value="F:DNA-binding transcription factor activity"/>
    <property type="evidence" value="ECO:0007669"/>
    <property type="project" value="InterPro"/>
</dbReference>
<dbReference type="InterPro" id="IPR011990">
    <property type="entry name" value="TPR-like_helical_dom_sf"/>
</dbReference>
<organism evidence="3">
    <name type="scientific">Pricia antarctica</name>
    <dbReference type="NCBI Taxonomy" id="641691"/>
    <lineage>
        <taxon>Bacteria</taxon>
        <taxon>Pseudomonadati</taxon>
        <taxon>Bacteroidota</taxon>
        <taxon>Flavobacteriia</taxon>
        <taxon>Flavobacteriales</taxon>
        <taxon>Flavobacteriaceae</taxon>
        <taxon>Pricia</taxon>
    </lineage>
</organism>
<reference evidence="3" key="1">
    <citation type="journal article" date="2020" name="mSystems">
        <title>Genome- and Community-Level Interaction Insights into Carbon Utilization and Element Cycling Functions of Hydrothermarchaeota in Hydrothermal Sediment.</title>
        <authorList>
            <person name="Zhou Z."/>
            <person name="Liu Y."/>
            <person name="Xu W."/>
            <person name="Pan J."/>
            <person name="Luo Z.H."/>
            <person name="Li M."/>
        </authorList>
    </citation>
    <scope>NUCLEOTIDE SEQUENCE [LARGE SCALE GENOMIC DNA]</scope>
    <source>
        <strain evidence="3">HyVt-345</strain>
    </source>
</reference>
<dbReference type="InterPro" id="IPR018060">
    <property type="entry name" value="HTH_AraC"/>
</dbReference>
<evidence type="ECO:0000256" key="1">
    <source>
        <dbReference type="SAM" id="Phobius"/>
    </source>
</evidence>
<keyword evidence="1" id="KW-0472">Membrane</keyword>